<evidence type="ECO:0000313" key="2">
    <source>
        <dbReference type="Proteomes" id="UP000595814"/>
    </source>
</evidence>
<gene>
    <name evidence="1" type="ORF">JFY71_05800</name>
</gene>
<dbReference type="Proteomes" id="UP000595814">
    <property type="component" value="Chromosome"/>
</dbReference>
<proteinExistence type="predicted"/>
<keyword evidence="2" id="KW-1185">Reference proteome</keyword>
<sequence length="204" mass="22658">MAFFSTLISSVLGVFLGLILERANFIGKKIILRINRTLMGTPPVVMGLIVYLLLMRKGVLGFLNILFTLQAMIFAQVLIITPIISGMICESAQHKGPKIRAFATTMGADFWQSNKLVIRELKSEIYFAVVTGFSRSISEVGAVMIVGGNILHKTRTMTTAITLLRNKGNYNDAIVLGVILLLLSFIIQTVLDWILKREELNENI</sequence>
<protein>
    <submittedName>
        <fullName evidence="1">ABC transporter permease</fullName>
    </submittedName>
</protein>
<reference evidence="1 2" key="1">
    <citation type="journal article" date="2022" name="Int. J. Syst. Evol. Microbiol.">
        <title>Miniphocaeibacter halophilus sp. nov., an ammonium-tolerant acetate-producing bacterium isolated from a biogas system.</title>
        <authorList>
            <person name="Schnurer A."/>
            <person name="Singh A."/>
            <person name="Bi S."/>
            <person name="Qiao W."/>
            <person name="Westerholm M."/>
        </authorList>
    </citation>
    <scope>NUCLEOTIDE SEQUENCE [LARGE SCALE GENOMIC DNA]</scope>
    <source>
        <strain evidence="1 2">AMB_01</strain>
    </source>
</reference>
<organism evidence="1 2">
    <name type="scientific">Miniphocaeibacter halophilus</name>
    <dbReference type="NCBI Taxonomy" id="2931922"/>
    <lineage>
        <taxon>Bacteria</taxon>
        <taxon>Bacillati</taxon>
        <taxon>Bacillota</taxon>
        <taxon>Tissierellia</taxon>
        <taxon>Tissierellales</taxon>
        <taxon>Peptoniphilaceae</taxon>
        <taxon>Miniphocaeibacter</taxon>
    </lineage>
</organism>
<accession>A0AC61N4K0</accession>
<name>A0AC61N4K0_9FIRM</name>
<dbReference type="EMBL" id="CP066744">
    <property type="protein sequence ID" value="QQK09086.1"/>
    <property type="molecule type" value="Genomic_DNA"/>
</dbReference>
<evidence type="ECO:0000313" key="1">
    <source>
        <dbReference type="EMBL" id="QQK09086.1"/>
    </source>
</evidence>